<dbReference type="InterPro" id="IPR010869">
    <property type="entry name" value="DUF1501"/>
</dbReference>
<dbReference type="Gene3D" id="3.40.720.10">
    <property type="entry name" value="Alkaline Phosphatase, subunit A"/>
    <property type="match status" value="1"/>
</dbReference>
<dbReference type="PROSITE" id="PS51318">
    <property type="entry name" value="TAT"/>
    <property type="match status" value="1"/>
</dbReference>
<dbReference type="PANTHER" id="PTHR43737">
    <property type="entry name" value="BLL7424 PROTEIN"/>
    <property type="match status" value="1"/>
</dbReference>
<evidence type="ECO:0000313" key="1">
    <source>
        <dbReference type="EMBL" id="MER2493790.1"/>
    </source>
</evidence>
<name>A0ABV1RM49_9ALTE</name>
<dbReference type="InterPro" id="IPR006311">
    <property type="entry name" value="TAT_signal"/>
</dbReference>
<accession>A0ABV1RM49</accession>
<keyword evidence="2" id="KW-1185">Reference proteome</keyword>
<reference evidence="1 2" key="1">
    <citation type="submission" date="2024-06" db="EMBL/GenBank/DDBJ databases">
        <authorList>
            <person name="Chen R.Y."/>
        </authorList>
    </citation>
    <scope>NUCLEOTIDE SEQUENCE [LARGE SCALE GENOMIC DNA]</scope>
    <source>
        <strain evidence="1 2">D2</strain>
    </source>
</reference>
<dbReference type="PANTHER" id="PTHR43737:SF1">
    <property type="entry name" value="DUF1501 DOMAIN-CONTAINING PROTEIN"/>
    <property type="match status" value="1"/>
</dbReference>
<comment type="caution">
    <text evidence="1">The sequence shown here is derived from an EMBL/GenBank/DDBJ whole genome shotgun (WGS) entry which is preliminary data.</text>
</comment>
<gene>
    <name evidence="1" type="ORF">ABS311_18090</name>
</gene>
<proteinExistence type="predicted"/>
<sequence>MMKDFLYQQLQQQTRREFLQGSGRLLSSAFLASAAPAALLAGEHKLDFSRPMSQPLAPLPPQYPSKVKRVIYMHMAGAPSQLELFDYKPELAKYDGKLCPDAFLEGKRFAFISGRPSLLGPLYSFKQHGDSGAWISDRLPHLHKHADELCFIKSMHTDQFNHAPAQILAHTGHALSGHPSIGAWTTYGLGSMNQNLPGYMVLVSGSRDPDGGKQLWGSGFLPSAYQGVRCRSQGDPILYLSNPENVSRSMRRLVLDGLKQMNQQQYQTEGDPETLTRIAQYEMAYRMQLEASDAFAIEQESAKTLAAYGAQPGQPSFANNCLLARRLAEKDVRFIQLFDYGWDSHGSNKNEALDHGFVDKCRQIDQPISALLDDLKARGLFEDTLVIWGGEFGRTPMQENRGGVNNVFAGRDHHPNAYTMWMAGAGVKAGYTHGETDDMGYEIVKDPVSIHDFHATLLYLLGFNHHDLNYRYQGLNQKLTGVNEAHIISELLA</sequence>
<dbReference type="RefSeq" id="WP_350402838.1">
    <property type="nucleotide sequence ID" value="NZ_JBELOE010000266.1"/>
</dbReference>
<organism evidence="1 2">
    <name type="scientific">Catenovulum sediminis</name>
    <dbReference type="NCBI Taxonomy" id="1740262"/>
    <lineage>
        <taxon>Bacteria</taxon>
        <taxon>Pseudomonadati</taxon>
        <taxon>Pseudomonadota</taxon>
        <taxon>Gammaproteobacteria</taxon>
        <taxon>Alteromonadales</taxon>
        <taxon>Alteromonadaceae</taxon>
        <taxon>Catenovulum</taxon>
    </lineage>
</organism>
<evidence type="ECO:0000313" key="2">
    <source>
        <dbReference type="Proteomes" id="UP001467690"/>
    </source>
</evidence>
<dbReference type="Pfam" id="PF07394">
    <property type="entry name" value="DUF1501"/>
    <property type="match status" value="1"/>
</dbReference>
<dbReference type="SUPFAM" id="SSF53649">
    <property type="entry name" value="Alkaline phosphatase-like"/>
    <property type="match status" value="1"/>
</dbReference>
<dbReference type="Proteomes" id="UP001467690">
    <property type="component" value="Unassembled WGS sequence"/>
</dbReference>
<protein>
    <submittedName>
        <fullName evidence="1">DUF1501 domain-containing protein</fullName>
    </submittedName>
</protein>
<dbReference type="InterPro" id="IPR017850">
    <property type="entry name" value="Alkaline_phosphatase_core_sf"/>
</dbReference>
<dbReference type="EMBL" id="JBELOE010000266">
    <property type="protein sequence ID" value="MER2493790.1"/>
    <property type="molecule type" value="Genomic_DNA"/>
</dbReference>